<dbReference type="GO" id="GO:0012505">
    <property type="term" value="C:endomembrane system"/>
    <property type="evidence" value="ECO:0007669"/>
    <property type="project" value="TreeGrafter"/>
</dbReference>
<dbReference type="Pfam" id="PF16076">
    <property type="entry name" value="Acyltransf_C"/>
    <property type="match status" value="1"/>
</dbReference>
<sequence>MRSQPPAHRNRGRPGAVQLPLVSQQAAPGPPAKLPTHLVHVSASATCATLLLDPAMNPTPQPTRLRGPKAVLVHATRLLRGVAVLSPWLGHLLAVDLILSLLLPLKWVAPNAVYNASSVLAHSVWAWIQTIFTRINHADIVLSTNCPGGLPRGESAVVVANHVAWSDFYMIQEAASRASMLGRCRWFAKRSLRWVPFLGWGLWAMGMPLVSRKWATDRAELERVFRGIVSKRWPVWLIAYSEGTRLTPSRHAAAAAFCERAGKPPPSPYTLVPRPRGFIATVNALRGTPHVRAVLDVTIAYARGREFMRAPPFWETVASGNLRGDEYRFYAHVDRWEMDGLPTGEEELAKWLDERWAEKGKRLERLKTQLENGEEWERDGSVSKKDS</sequence>
<dbReference type="EMBL" id="WWBZ02000016">
    <property type="protein sequence ID" value="KAF4309341.1"/>
    <property type="molecule type" value="Genomic_DNA"/>
</dbReference>
<reference evidence="6" key="1">
    <citation type="submission" date="2020-04" db="EMBL/GenBank/DDBJ databases">
        <title>Genome Assembly and Annotation of Botryosphaeria dothidea sdau 11-99, a Latent Pathogen of Apple Fruit Ring Rot in China.</title>
        <authorList>
            <person name="Yu C."/>
            <person name="Diao Y."/>
            <person name="Lu Q."/>
            <person name="Zhao J."/>
            <person name="Cui S."/>
            <person name="Peng C."/>
            <person name="He B."/>
            <person name="Liu H."/>
        </authorList>
    </citation>
    <scope>NUCLEOTIDE SEQUENCE [LARGE SCALE GENOMIC DNA]</scope>
    <source>
        <strain evidence="6">Sdau11-99</strain>
    </source>
</reference>
<protein>
    <submittedName>
        <fullName evidence="6">Phospholipid/glycerol acyltransferase</fullName>
    </submittedName>
</protein>
<evidence type="ECO:0000256" key="1">
    <source>
        <dbReference type="ARBA" id="ARBA00008655"/>
    </source>
</evidence>
<evidence type="ECO:0000256" key="2">
    <source>
        <dbReference type="ARBA" id="ARBA00022679"/>
    </source>
</evidence>
<feature type="compositionally biased region" description="Basic and acidic residues" evidence="4">
    <location>
        <begin position="378"/>
        <end position="387"/>
    </location>
</feature>
<dbReference type="Proteomes" id="UP000572817">
    <property type="component" value="Unassembled WGS sequence"/>
</dbReference>
<comment type="similarity">
    <text evidence="1">Belongs to the 1-acyl-sn-glycerol-3-phosphate acyltransferase family.</text>
</comment>
<comment type="caution">
    <text evidence="6">The sequence shown here is derived from an EMBL/GenBank/DDBJ whole genome shotgun (WGS) entry which is preliminary data.</text>
</comment>
<evidence type="ECO:0000256" key="4">
    <source>
        <dbReference type="SAM" id="MobiDB-lite"/>
    </source>
</evidence>
<dbReference type="AlphaFoldDB" id="A0A8H4N835"/>
<gene>
    <name evidence="6" type="ORF">GTA08_BOTSDO02357</name>
</gene>
<dbReference type="SMART" id="SM00563">
    <property type="entry name" value="PlsC"/>
    <property type="match status" value="1"/>
</dbReference>
<feature type="domain" description="Phospholipid/glycerol acyltransferase" evidence="5">
    <location>
        <begin position="156"/>
        <end position="302"/>
    </location>
</feature>
<evidence type="ECO:0000313" key="6">
    <source>
        <dbReference type="EMBL" id="KAF4309341.1"/>
    </source>
</evidence>
<dbReference type="SUPFAM" id="SSF69593">
    <property type="entry name" value="Glycerol-3-phosphate (1)-acyltransferase"/>
    <property type="match status" value="1"/>
</dbReference>
<dbReference type="CDD" id="cd07990">
    <property type="entry name" value="LPLAT_LCLAT1-like"/>
    <property type="match status" value="1"/>
</dbReference>
<dbReference type="PANTHER" id="PTHR10983">
    <property type="entry name" value="1-ACYLGLYCEROL-3-PHOSPHATE ACYLTRANSFERASE-RELATED"/>
    <property type="match status" value="1"/>
</dbReference>
<dbReference type="InterPro" id="IPR002123">
    <property type="entry name" value="Plipid/glycerol_acylTrfase"/>
</dbReference>
<dbReference type="InterPro" id="IPR032098">
    <property type="entry name" value="Acyltransf_C"/>
</dbReference>
<keyword evidence="2" id="KW-0808">Transferase</keyword>
<dbReference type="Pfam" id="PF01553">
    <property type="entry name" value="Acyltransferase"/>
    <property type="match status" value="1"/>
</dbReference>
<evidence type="ECO:0000259" key="5">
    <source>
        <dbReference type="SMART" id="SM00563"/>
    </source>
</evidence>
<evidence type="ECO:0000256" key="3">
    <source>
        <dbReference type="ARBA" id="ARBA00023315"/>
    </source>
</evidence>
<keyword evidence="7" id="KW-1185">Reference proteome</keyword>
<evidence type="ECO:0000313" key="7">
    <source>
        <dbReference type="Proteomes" id="UP000572817"/>
    </source>
</evidence>
<keyword evidence="3 6" id="KW-0012">Acyltransferase</keyword>
<dbReference type="PANTHER" id="PTHR10983:SF24">
    <property type="entry name" value="1-ACYLGLYCEROL-3-PHOSPHATE O-ACYLTRANSFERASE 3, ISOFORM E-RELATED"/>
    <property type="match status" value="1"/>
</dbReference>
<dbReference type="OrthoDB" id="189226at2759"/>
<proteinExistence type="inferred from homology"/>
<accession>A0A8H4N835</accession>
<feature type="region of interest" description="Disordered" evidence="4">
    <location>
        <begin position="368"/>
        <end position="387"/>
    </location>
</feature>
<organism evidence="6 7">
    <name type="scientific">Botryosphaeria dothidea</name>
    <dbReference type="NCBI Taxonomy" id="55169"/>
    <lineage>
        <taxon>Eukaryota</taxon>
        <taxon>Fungi</taxon>
        <taxon>Dikarya</taxon>
        <taxon>Ascomycota</taxon>
        <taxon>Pezizomycotina</taxon>
        <taxon>Dothideomycetes</taxon>
        <taxon>Dothideomycetes incertae sedis</taxon>
        <taxon>Botryosphaeriales</taxon>
        <taxon>Botryosphaeriaceae</taxon>
        <taxon>Botryosphaeria</taxon>
    </lineage>
</organism>
<name>A0A8H4N835_9PEZI</name>
<dbReference type="GO" id="GO:0003841">
    <property type="term" value="F:1-acylglycerol-3-phosphate O-acyltransferase activity"/>
    <property type="evidence" value="ECO:0007669"/>
    <property type="project" value="TreeGrafter"/>
</dbReference>